<evidence type="ECO:0000256" key="2">
    <source>
        <dbReference type="SAM" id="Phobius"/>
    </source>
</evidence>
<protein>
    <recommendedName>
        <fullName evidence="5">HlyD family secretion protein</fullName>
    </recommendedName>
</protein>
<name>A0A517SU11_9BACT</name>
<evidence type="ECO:0000313" key="4">
    <source>
        <dbReference type="Proteomes" id="UP000315003"/>
    </source>
</evidence>
<dbReference type="Gene3D" id="2.40.50.100">
    <property type="match status" value="1"/>
</dbReference>
<gene>
    <name evidence="3" type="ORF">SV7mr_21250</name>
</gene>
<dbReference type="GO" id="GO:0060003">
    <property type="term" value="P:copper ion export"/>
    <property type="evidence" value="ECO:0007669"/>
    <property type="project" value="TreeGrafter"/>
</dbReference>
<keyword evidence="2" id="KW-1133">Transmembrane helix</keyword>
<keyword evidence="4" id="KW-1185">Reference proteome</keyword>
<dbReference type="AlphaFoldDB" id="A0A517SU11"/>
<keyword evidence="2" id="KW-0472">Membrane</keyword>
<reference evidence="3 4" key="1">
    <citation type="submission" date="2019-02" db="EMBL/GenBank/DDBJ databases">
        <title>Deep-cultivation of Planctomycetes and their phenomic and genomic characterization uncovers novel biology.</title>
        <authorList>
            <person name="Wiegand S."/>
            <person name="Jogler M."/>
            <person name="Boedeker C."/>
            <person name="Pinto D."/>
            <person name="Vollmers J."/>
            <person name="Rivas-Marin E."/>
            <person name="Kohn T."/>
            <person name="Peeters S.H."/>
            <person name="Heuer A."/>
            <person name="Rast P."/>
            <person name="Oberbeckmann S."/>
            <person name="Bunk B."/>
            <person name="Jeske O."/>
            <person name="Meyerdierks A."/>
            <person name="Storesund J.E."/>
            <person name="Kallscheuer N."/>
            <person name="Luecker S."/>
            <person name="Lage O.M."/>
            <person name="Pohl T."/>
            <person name="Merkel B.J."/>
            <person name="Hornburger P."/>
            <person name="Mueller R.-W."/>
            <person name="Bruemmer F."/>
            <person name="Labrenz M."/>
            <person name="Spormann A.M."/>
            <person name="Op den Camp H."/>
            <person name="Overmann J."/>
            <person name="Amann R."/>
            <person name="Jetten M.S.M."/>
            <person name="Mascher T."/>
            <person name="Medema M.H."/>
            <person name="Devos D.P."/>
            <person name="Kaster A.-K."/>
            <person name="Ovreas L."/>
            <person name="Rohde M."/>
            <person name="Galperin M.Y."/>
            <person name="Jogler C."/>
        </authorList>
    </citation>
    <scope>NUCLEOTIDE SEQUENCE [LARGE SCALE GENOMIC DNA]</scope>
    <source>
        <strain evidence="3 4">SV_7m_r</strain>
    </source>
</reference>
<dbReference type="EMBL" id="CP036272">
    <property type="protein sequence ID" value="QDT59616.1"/>
    <property type="molecule type" value="Genomic_DNA"/>
</dbReference>
<dbReference type="PANTHER" id="PTHR30097">
    <property type="entry name" value="CATION EFFLUX SYSTEM PROTEIN CUSB"/>
    <property type="match status" value="1"/>
</dbReference>
<accession>A0A517SU11</accession>
<organism evidence="3 4">
    <name type="scientific">Stieleria bergensis</name>
    <dbReference type="NCBI Taxonomy" id="2528025"/>
    <lineage>
        <taxon>Bacteria</taxon>
        <taxon>Pseudomonadati</taxon>
        <taxon>Planctomycetota</taxon>
        <taxon>Planctomycetia</taxon>
        <taxon>Pirellulales</taxon>
        <taxon>Pirellulaceae</taxon>
        <taxon>Stieleria</taxon>
    </lineage>
</organism>
<keyword evidence="2" id="KW-0812">Transmembrane</keyword>
<dbReference type="Gene3D" id="1.10.287.470">
    <property type="entry name" value="Helix hairpin bin"/>
    <property type="match status" value="1"/>
</dbReference>
<dbReference type="GO" id="GO:0015679">
    <property type="term" value="P:plasma membrane copper ion transport"/>
    <property type="evidence" value="ECO:0007669"/>
    <property type="project" value="TreeGrafter"/>
</dbReference>
<evidence type="ECO:0000313" key="3">
    <source>
        <dbReference type="EMBL" id="QDT59616.1"/>
    </source>
</evidence>
<evidence type="ECO:0000256" key="1">
    <source>
        <dbReference type="ARBA" id="ARBA00022448"/>
    </source>
</evidence>
<dbReference type="Proteomes" id="UP000315003">
    <property type="component" value="Chromosome"/>
</dbReference>
<dbReference type="GO" id="GO:0030313">
    <property type="term" value="C:cell envelope"/>
    <property type="evidence" value="ECO:0007669"/>
    <property type="project" value="TreeGrafter"/>
</dbReference>
<dbReference type="Gene3D" id="2.40.420.20">
    <property type="match status" value="1"/>
</dbReference>
<evidence type="ECO:0008006" key="5">
    <source>
        <dbReference type="Google" id="ProtNLM"/>
    </source>
</evidence>
<dbReference type="PANTHER" id="PTHR30097:SF4">
    <property type="entry name" value="SLR6042 PROTEIN"/>
    <property type="match status" value="1"/>
</dbReference>
<keyword evidence="1" id="KW-0813">Transport</keyword>
<proteinExistence type="predicted"/>
<dbReference type="InterPro" id="IPR051909">
    <property type="entry name" value="MFP_Cation_Efflux"/>
</dbReference>
<sequence length="487" mass="53781">MEMNRTLPFLKTLTGPVVVIGVTAALWIFRDRLFSLSEPRLAETAATATDQTGEKQTVLEISSQARKNLGLVSKRAKPQEYWRSILIPGEIADRPGVSDRGVTSPAVGVVTEIHAFPGDMIRPGEPLFTLRLFSEYLQATQTQLFKARQETAIVQAEIDRLSELALVGAVSKSTLIDLRNDITRQSTLIQAARQELLTRGLKPQQVDQIEAGTFISTVNVVAPPVNSTAVNSTAVNSTAVAPNAGLTKALQQASFLSDQSSANGFRYEVQELSVELGQQVQAGQLLAELSNHQSLYIIGHAFKREAPFLEQATQERRRIHIEFAEDVVGRWPELQQSFEIRHLSNSMDRESRTFDFFIPLTNQSRAYEKQGKSFLVWRFRPGQRARLHVPVEKYENVFVVPSAAVVREGPEAYVFRQNGDLFKQFSVHVLHEDRQSVVIANDGSIPAGSYLAQSAAASLNRVLKAQTASGEQPGLHVHADGSVHAAH</sequence>
<feature type="transmembrane region" description="Helical" evidence="2">
    <location>
        <begin position="12"/>
        <end position="29"/>
    </location>
</feature>